<dbReference type="AlphaFoldDB" id="A0A146M8L3"/>
<keyword evidence="2" id="KW-0808">Transferase</keyword>
<reference evidence="2" key="1">
    <citation type="journal article" date="2016" name="Gigascience">
        <title>De novo construction of an expanded transcriptome assembly for the western tarnished plant bug, Lygus hesperus.</title>
        <authorList>
            <person name="Tassone E.E."/>
            <person name="Geib S.M."/>
            <person name="Hall B."/>
            <person name="Fabrick J.A."/>
            <person name="Brent C.S."/>
            <person name="Hull J.J."/>
        </authorList>
    </citation>
    <scope>NUCLEOTIDE SEQUENCE</scope>
</reference>
<dbReference type="GO" id="GO:0005737">
    <property type="term" value="C:cytoplasm"/>
    <property type="evidence" value="ECO:0007669"/>
    <property type="project" value="TreeGrafter"/>
</dbReference>
<dbReference type="PANTHER" id="PTHR10210">
    <property type="entry name" value="RIBOSE-PHOSPHATE DIPHOSPHOKINASE FAMILY MEMBER"/>
    <property type="match status" value="1"/>
</dbReference>
<dbReference type="InterPro" id="IPR005946">
    <property type="entry name" value="Rib-P_diPkinase"/>
</dbReference>
<gene>
    <name evidence="2" type="primary">prs_1</name>
    <name evidence="2" type="ORF">g.5263</name>
</gene>
<organism evidence="2">
    <name type="scientific">Lygus hesperus</name>
    <name type="common">Western plant bug</name>
    <dbReference type="NCBI Taxonomy" id="30085"/>
    <lineage>
        <taxon>Eukaryota</taxon>
        <taxon>Metazoa</taxon>
        <taxon>Ecdysozoa</taxon>
        <taxon>Arthropoda</taxon>
        <taxon>Hexapoda</taxon>
        <taxon>Insecta</taxon>
        <taxon>Pterygota</taxon>
        <taxon>Neoptera</taxon>
        <taxon>Paraneoptera</taxon>
        <taxon>Hemiptera</taxon>
        <taxon>Heteroptera</taxon>
        <taxon>Panheteroptera</taxon>
        <taxon>Cimicomorpha</taxon>
        <taxon>Miridae</taxon>
        <taxon>Mirini</taxon>
        <taxon>Lygus</taxon>
    </lineage>
</organism>
<dbReference type="Pfam" id="PF14572">
    <property type="entry name" value="Pribosyl_synth"/>
    <property type="match status" value="1"/>
</dbReference>
<accession>A0A146M8L3</accession>
<evidence type="ECO:0000256" key="1">
    <source>
        <dbReference type="ARBA" id="ARBA00006478"/>
    </source>
</evidence>
<feature type="non-terminal residue" evidence="2">
    <location>
        <position position="1"/>
    </location>
</feature>
<dbReference type="GO" id="GO:0002189">
    <property type="term" value="C:ribose phosphate diphosphokinase complex"/>
    <property type="evidence" value="ECO:0007669"/>
    <property type="project" value="TreeGrafter"/>
</dbReference>
<protein>
    <submittedName>
        <fullName evidence="2">Ribose-phosphate pyrophosphokinase</fullName>
    </submittedName>
</protein>
<keyword evidence="2" id="KW-0418">Kinase</keyword>
<dbReference type="PANTHER" id="PTHR10210:SF111">
    <property type="entry name" value="PYROPHOSPHOKINASE, PUTATIVE-RELATED"/>
    <property type="match status" value="1"/>
</dbReference>
<dbReference type="GO" id="GO:0000287">
    <property type="term" value="F:magnesium ion binding"/>
    <property type="evidence" value="ECO:0007669"/>
    <property type="project" value="InterPro"/>
</dbReference>
<name>A0A146M8L3_LYGHE</name>
<dbReference type="Gene3D" id="3.40.50.2020">
    <property type="match status" value="2"/>
</dbReference>
<comment type="similarity">
    <text evidence="1">Belongs to the ribose-phosphate pyrophosphokinase family.</text>
</comment>
<dbReference type="GO" id="GO:0004749">
    <property type="term" value="F:ribose phosphate diphosphokinase activity"/>
    <property type="evidence" value="ECO:0007669"/>
    <property type="project" value="TreeGrafter"/>
</dbReference>
<dbReference type="EMBL" id="GDHC01002850">
    <property type="protein sequence ID" value="JAQ15779.1"/>
    <property type="molecule type" value="Transcribed_RNA"/>
</dbReference>
<dbReference type="GO" id="GO:0006015">
    <property type="term" value="P:5-phosphoribose 1-diphosphate biosynthetic process"/>
    <property type="evidence" value="ECO:0007669"/>
    <property type="project" value="TreeGrafter"/>
</dbReference>
<dbReference type="GO" id="GO:0006164">
    <property type="term" value="P:purine nucleotide biosynthetic process"/>
    <property type="evidence" value="ECO:0007669"/>
    <property type="project" value="TreeGrafter"/>
</dbReference>
<dbReference type="InterPro" id="IPR029057">
    <property type="entry name" value="PRTase-like"/>
</dbReference>
<proteinExistence type="inferred from homology"/>
<dbReference type="SUPFAM" id="SSF53271">
    <property type="entry name" value="PRTase-like"/>
    <property type="match status" value="1"/>
</dbReference>
<evidence type="ECO:0000313" key="2">
    <source>
        <dbReference type="EMBL" id="JAQ15779.1"/>
    </source>
</evidence>
<sequence>HHHHHHNNNNNNNNTSFSSIVESVPVASLAAFTPILADHAAPELAAVSKHFNRLARENTLNDSETRSSSTLGIERALKQQEEGPHGLVTHEFDSTLNKAENIDLVGDVKDRLCIILDTAIDEALYISMVAKSLKAHGASRILLVATHAVICGKGKKRLLKSPIDLVIVTDSVNQDDLLSDARMAKKLRVIPIAPLLARAIEKVHTENTLPMLFEKS</sequence>
<dbReference type="GO" id="GO:0016301">
    <property type="term" value="F:kinase activity"/>
    <property type="evidence" value="ECO:0007669"/>
    <property type="project" value="UniProtKB-KW"/>
</dbReference>